<proteinExistence type="predicted"/>
<sequence>MTYSITVKWQEDKLYHFLDGLRAAFGCSSHATPIHISIVSFLRVSSDGLAPLTEYLRQLCRKVSAHDLSFGEITLEPFGDTCVAVPVTVCRELEEIWDGIHSYCVDWDMKRARLTFEPHATIWMGKEDDVIWGIHDCVRVSVRDWMARHGSMKARAVGLDLWLHSDGNRELVANFPLHTACVCRICDRARRLEVHGCSCGICVRSMAAEVC</sequence>
<dbReference type="InterPro" id="IPR009097">
    <property type="entry name" value="Cyclic_Pdiesterase"/>
</dbReference>
<reference evidence="1" key="1">
    <citation type="submission" date="2023-03" db="EMBL/GenBank/DDBJ databases">
        <title>Massive genome expansion in bonnet fungi (Mycena s.s.) driven by repeated elements and novel gene families across ecological guilds.</title>
        <authorList>
            <consortium name="Lawrence Berkeley National Laboratory"/>
            <person name="Harder C.B."/>
            <person name="Miyauchi S."/>
            <person name="Viragh M."/>
            <person name="Kuo A."/>
            <person name="Thoen E."/>
            <person name="Andreopoulos B."/>
            <person name="Lu D."/>
            <person name="Skrede I."/>
            <person name="Drula E."/>
            <person name="Henrissat B."/>
            <person name="Morin E."/>
            <person name="Kohler A."/>
            <person name="Barry K."/>
            <person name="LaButti K."/>
            <person name="Morin E."/>
            <person name="Salamov A."/>
            <person name="Lipzen A."/>
            <person name="Mereny Z."/>
            <person name="Hegedus B."/>
            <person name="Baldrian P."/>
            <person name="Stursova M."/>
            <person name="Weitz H."/>
            <person name="Taylor A."/>
            <person name="Grigoriev I.V."/>
            <person name="Nagy L.G."/>
            <person name="Martin F."/>
            <person name="Kauserud H."/>
        </authorList>
    </citation>
    <scope>NUCLEOTIDE SEQUENCE</scope>
    <source>
        <strain evidence="1">CBHHK182m</strain>
    </source>
</reference>
<gene>
    <name evidence="1" type="ORF">B0H16DRAFT_49356</name>
</gene>
<keyword evidence="2" id="KW-1185">Reference proteome</keyword>
<dbReference type="Gene3D" id="3.90.1140.10">
    <property type="entry name" value="Cyclic phosphodiesterase"/>
    <property type="match status" value="1"/>
</dbReference>
<organism evidence="1 2">
    <name type="scientific">Mycena metata</name>
    <dbReference type="NCBI Taxonomy" id="1033252"/>
    <lineage>
        <taxon>Eukaryota</taxon>
        <taxon>Fungi</taxon>
        <taxon>Dikarya</taxon>
        <taxon>Basidiomycota</taxon>
        <taxon>Agaricomycotina</taxon>
        <taxon>Agaricomycetes</taxon>
        <taxon>Agaricomycetidae</taxon>
        <taxon>Agaricales</taxon>
        <taxon>Marasmiineae</taxon>
        <taxon>Mycenaceae</taxon>
        <taxon>Mycena</taxon>
    </lineage>
</organism>
<dbReference type="Proteomes" id="UP001215598">
    <property type="component" value="Unassembled WGS sequence"/>
</dbReference>
<dbReference type="AlphaFoldDB" id="A0AAD7IG98"/>
<dbReference type="EMBL" id="JARKIB010000100">
    <property type="protein sequence ID" value="KAJ7741035.1"/>
    <property type="molecule type" value="Genomic_DNA"/>
</dbReference>
<accession>A0AAD7IG98</accession>
<protein>
    <submittedName>
        <fullName evidence="1">Uncharacterized protein</fullName>
    </submittedName>
</protein>
<evidence type="ECO:0000313" key="2">
    <source>
        <dbReference type="Proteomes" id="UP001215598"/>
    </source>
</evidence>
<evidence type="ECO:0000313" key="1">
    <source>
        <dbReference type="EMBL" id="KAJ7741035.1"/>
    </source>
</evidence>
<name>A0AAD7IG98_9AGAR</name>
<dbReference type="SUPFAM" id="SSF55144">
    <property type="entry name" value="LigT-like"/>
    <property type="match status" value="1"/>
</dbReference>
<comment type="caution">
    <text evidence="1">The sequence shown here is derived from an EMBL/GenBank/DDBJ whole genome shotgun (WGS) entry which is preliminary data.</text>
</comment>